<keyword evidence="3" id="KW-1185">Reference proteome</keyword>
<name>A0A512N2K8_9HYPH</name>
<comment type="caution">
    <text evidence="2">The sequence shown here is derived from an EMBL/GenBank/DDBJ whole genome shotgun (WGS) entry which is preliminary data.</text>
</comment>
<feature type="compositionally biased region" description="Basic and acidic residues" evidence="1">
    <location>
        <begin position="120"/>
        <end position="130"/>
    </location>
</feature>
<sequence length="130" mass="14557">MARLDWMTFLAAHPKAHLLAAHVPDPSPTVLKRLRRLMQALIDSEEPVGDYATAIVRRRDITEIQCGFAHCADADRVGERLKATPVPATGEWLSERSLRLDEQAESALEARATPRKAARRLRDPEALTRP</sequence>
<gene>
    <name evidence="2" type="ORF">RSO01_00170</name>
</gene>
<feature type="region of interest" description="Disordered" evidence="1">
    <location>
        <begin position="103"/>
        <end position="130"/>
    </location>
</feature>
<proteinExistence type="predicted"/>
<dbReference type="Proteomes" id="UP000321058">
    <property type="component" value="Unassembled WGS sequence"/>
</dbReference>
<dbReference type="OrthoDB" id="9849934at2"/>
<dbReference type="EMBL" id="BKAJ01000001">
    <property type="protein sequence ID" value="GEP52851.1"/>
    <property type="molecule type" value="Genomic_DNA"/>
</dbReference>
<evidence type="ECO:0000256" key="1">
    <source>
        <dbReference type="SAM" id="MobiDB-lite"/>
    </source>
</evidence>
<dbReference type="AlphaFoldDB" id="A0A512N2K8"/>
<organism evidence="2 3">
    <name type="scientific">Reyranella soli</name>
    <dbReference type="NCBI Taxonomy" id="1230389"/>
    <lineage>
        <taxon>Bacteria</taxon>
        <taxon>Pseudomonadati</taxon>
        <taxon>Pseudomonadota</taxon>
        <taxon>Alphaproteobacteria</taxon>
        <taxon>Hyphomicrobiales</taxon>
        <taxon>Reyranellaceae</taxon>
        <taxon>Reyranella</taxon>
    </lineage>
</organism>
<protein>
    <submittedName>
        <fullName evidence="2">Uncharacterized protein</fullName>
    </submittedName>
</protein>
<dbReference type="RefSeq" id="WP_147144906.1">
    <property type="nucleotide sequence ID" value="NZ_BKAJ01000001.1"/>
</dbReference>
<accession>A0A512N2K8</accession>
<evidence type="ECO:0000313" key="3">
    <source>
        <dbReference type="Proteomes" id="UP000321058"/>
    </source>
</evidence>
<evidence type="ECO:0000313" key="2">
    <source>
        <dbReference type="EMBL" id="GEP52851.1"/>
    </source>
</evidence>
<reference evidence="2 3" key="1">
    <citation type="submission" date="2019-07" db="EMBL/GenBank/DDBJ databases">
        <title>Whole genome shotgun sequence of Reyranella soli NBRC 108950.</title>
        <authorList>
            <person name="Hosoyama A."/>
            <person name="Uohara A."/>
            <person name="Ohji S."/>
            <person name="Ichikawa N."/>
        </authorList>
    </citation>
    <scope>NUCLEOTIDE SEQUENCE [LARGE SCALE GENOMIC DNA]</scope>
    <source>
        <strain evidence="2 3">NBRC 108950</strain>
    </source>
</reference>